<gene>
    <name evidence="1" type="ORF">I312_04380</name>
</gene>
<sequence>ESMTRQREPASVNYPGYPIAMGTAASSILCPFHKVTITHSTRSCQRSEMPSSIPREPNHSLPFSKAWKSQTARSLVPLGISAKW</sequence>
<organism evidence="1">
    <name type="scientific">Cryptococcus bacillisporus CA1280</name>
    <dbReference type="NCBI Taxonomy" id="1296109"/>
    <lineage>
        <taxon>Eukaryota</taxon>
        <taxon>Fungi</taxon>
        <taxon>Dikarya</taxon>
        <taxon>Basidiomycota</taxon>
        <taxon>Agaricomycotina</taxon>
        <taxon>Tremellomycetes</taxon>
        <taxon>Tremellales</taxon>
        <taxon>Cryptococcaceae</taxon>
        <taxon>Cryptococcus</taxon>
        <taxon>Cryptococcus gattii species complex</taxon>
    </lineage>
</organism>
<dbReference type="HOGENOM" id="CLU_2533576_0_0_1"/>
<dbReference type="EMBL" id="KN847984">
    <property type="protein sequence ID" value="KIR46330.1"/>
    <property type="molecule type" value="Genomic_DNA"/>
</dbReference>
<dbReference type="AlphaFoldDB" id="A0A0D0VMQ1"/>
<reference evidence="1" key="1">
    <citation type="submission" date="2015-01" db="EMBL/GenBank/DDBJ databases">
        <title>The Genome Sequence of Cryptococcus gattii CA1280.</title>
        <authorList>
            <consortium name="The Broad Institute Genomics Platform"/>
            <person name="Cuomo C."/>
            <person name="Litvintseva A."/>
            <person name="Chen Y."/>
            <person name="Heitman J."/>
            <person name="Sun S."/>
            <person name="Springer D."/>
            <person name="Dromer F."/>
            <person name="Young S."/>
            <person name="Zeng Q."/>
            <person name="Gargeya S."/>
            <person name="Abouelleil A."/>
            <person name="Alvarado L."/>
            <person name="Chapman S.B."/>
            <person name="Gainer-Dewar J."/>
            <person name="Goldberg J."/>
            <person name="Griggs A."/>
            <person name="Gujja S."/>
            <person name="Hansen M."/>
            <person name="Howarth C."/>
            <person name="Imamovic A."/>
            <person name="Larimer J."/>
            <person name="Murphy C."/>
            <person name="Naylor J."/>
            <person name="Pearson M."/>
            <person name="Priest M."/>
            <person name="Roberts A."/>
            <person name="Saif S."/>
            <person name="Shea T."/>
            <person name="Sykes S."/>
            <person name="Wortman J."/>
            <person name="Nusbaum C."/>
            <person name="Birren B."/>
        </authorList>
    </citation>
    <scope>NUCLEOTIDE SEQUENCE [LARGE SCALE GENOMIC DNA]</scope>
    <source>
        <strain evidence="1">CA1280</strain>
    </source>
</reference>
<feature type="non-terminal residue" evidence="1">
    <location>
        <position position="1"/>
    </location>
</feature>
<proteinExistence type="predicted"/>
<accession>A0A0D0VMQ1</accession>
<protein>
    <submittedName>
        <fullName evidence="1">Uncharacterized protein</fullName>
    </submittedName>
</protein>
<name>A0A0D0VMQ1_CRYGA</name>
<feature type="non-terminal residue" evidence="1">
    <location>
        <position position="84"/>
    </location>
</feature>
<evidence type="ECO:0000313" key="1">
    <source>
        <dbReference type="EMBL" id="KIR46330.1"/>
    </source>
</evidence>
<dbReference type="OrthoDB" id="10297592at2759"/>